<evidence type="ECO:0008006" key="3">
    <source>
        <dbReference type="Google" id="ProtNLM"/>
    </source>
</evidence>
<evidence type="ECO:0000313" key="1">
    <source>
        <dbReference type="EMBL" id="CAK7936807.1"/>
    </source>
</evidence>
<protein>
    <recommendedName>
        <fullName evidence="3">Polyprotein</fullName>
    </recommendedName>
</protein>
<organism evidence="1 2">
    <name type="scientific">Peronospora matthiolae</name>
    <dbReference type="NCBI Taxonomy" id="2874970"/>
    <lineage>
        <taxon>Eukaryota</taxon>
        <taxon>Sar</taxon>
        <taxon>Stramenopiles</taxon>
        <taxon>Oomycota</taxon>
        <taxon>Peronosporomycetes</taxon>
        <taxon>Peronosporales</taxon>
        <taxon>Peronosporaceae</taxon>
        <taxon>Peronospora</taxon>
    </lineage>
</organism>
<dbReference type="AlphaFoldDB" id="A0AAV1US16"/>
<dbReference type="Proteomes" id="UP001162060">
    <property type="component" value="Unassembled WGS sequence"/>
</dbReference>
<sequence length="135" mass="14425">MRLEAFSDADFAADKTDRKSMTGGIVILNGMTVSWGARKQGGLSLSTMEAEFVAASEVARELLGLREMMCEVGVEPALPMQLRVDNQAAIAQIAGEASSLKAKHVDVSEQMLADLLTKALDVTKLSTLRALVRTG</sequence>
<proteinExistence type="predicted"/>
<evidence type="ECO:0000313" key="2">
    <source>
        <dbReference type="Proteomes" id="UP001162060"/>
    </source>
</evidence>
<name>A0AAV1US16_9STRA</name>
<reference evidence="1" key="1">
    <citation type="submission" date="2024-01" db="EMBL/GenBank/DDBJ databases">
        <authorList>
            <person name="Webb A."/>
        </authorList>
    </citation>
    <scope>NUCLEOTIDE SEQUENCE</scope>
    <source>
        <strain evidence="1">Pm1</strain>
    </source>
</reference>
<comment type="caution">
    <text evidence="1">The sequence shown here is derived from an EMBL/GenBank/DDBJ whole genome shotgun (WGS) entry which is preliminary data.</text>
</comment>
<dbReference type="PANTHER" id="PTHR11439:SF440">
    <property type="entry name" value="INTEGRASE CATALYTIC DOMAIN-CONTAINING PROTEIN"/>
    <property type="match status" value="1"/>
</dbReference>
<accession>A0AAV1US16</accession>
<dbReference type="CDD" id="cd09272">
    <property type="entry name" value="RNase_HI_RT_Ty1"/>
    <property type="match status" value="1"/>
</dbReference>
<dbReference type="PANTHER" id="PTHR11439">
    <property type="entry name" value="GAG-POL-RELATED RETROTRANSPOSON"/>
    <property type="match status" value="1"/>
</dbReference>
<gene>
    <name evidence="1" type="ORF">PM001_LOCUS21957</name>
</gene>
<dbReference type="EMBL" id="CAKLBY020000225">
    <property type="protein sequence ID" value="CAK7936807.1"/>
    <property type="molecule type" value="Genomic_DNA"/>
</dbReference>